<evidence type="ECO:0000256" key="1">
    <source>
        <dbReference type="SAM" id="MobiDB-lite"/>
    </source>
</evidence>
<organism evidence="2 3">
    <name type="scientific">Panagrolaimus davidi</name>
    <dbReference type="NCBI Taxonomy" id="227884"/>
    <lineage>
        <taxon>Eukaryota</taxon>
        <taxon>Metazoa</taxon>
        <taxon>Ecdysozoa</taxon>
        <taxon>Nematoda</taxon>
        <taxon>Chromadorea</taxon>
        <taxon>Rhabditida</taxon>
        <taxon>Tylenchina</taxon>
        <taxon>Panagrolaimomorpha</taxon>
        <taxon>Panagrolaimoidea</taxon>
        <taxon>Panagrolaimidae</taxon>
        <taxon>Panagrolaimus</taxon>
    </lineage>
</organism>
<protein>
    <submittedName>
        <fullName evidence="3">Uncharacterized protein</fullName>
    </submittedName>
</protein>
<name>A0A914QHZ0_9BILA</name>
<sequence length="137" mass="15781">MSTNNPRPSQQTQDKTEVAQYRPKTRKSLNNLQKKEIVRKWKDGLLETKPTVKGSFVQIIEDRKVTGCICIHCETYYIGNIGGTQRQHKCDNKAVLFSSKQKQKAKEASLKMVIIEKPGFMNFQQFINQCRIGDSRC</sequence>
<evidence type="ECO:0000313" key="3">
    <source>
        <dbReference type="WBParaSite" id="PDA_v2.g26927.t1"/>
    </source>
</evidence>
<feature type="region of interest" description="Disordered" evidence="1">
    <location>
        <begin position="1"/>
        <end position="26"/>
    </location>
</feature>
<dbReference type="AlphaFoldDB" id="A0A914QHZ0"/>
<dbReference type="Proteomes" id="UP000887578">
    <property type="component" value="Unplaced"/>
</dbReference>
<keyword evidence="2" id="KW-1185">Reference proteome</keyword>
<accession>A0A914QHZ0</accession>
<feature type="compositionally biased region" description="Polar residues" evidence="1">
    <location>
        <begin position="1"/>
        <end position="13"/>
    </location>
</feature>
<dbReference type="WBParaSite" id="PDA_v2.g26927.t1">
    <property type="protein sequence ID" value="PDA_v2.g26927.t1"/>
    <property type="gene ID" value="PDA_v2.g26927"/>
</dbReference>
<proteinExistence type="predicted"/>
<reference evidence="3" key="1">
    <citation type="submission" date="2022-11" db="UniProtKB">
        <authorList>
            <consortium name="WormBaseParasite"/>
        </authorList>
    </citation>
    <scope>IDENTIFICATION</scope>
</reference>
<evidence type="ECO:0000313" key="2">
    <source>
        <dbReference type="Proteomes" id="UP000887578"/>
    </source>
</evidence>